<organism evidence="2 5">
    <name type="scientific">Araneus ventricosus</name>
    <name type="common">Orbweaver spider</name>
    <name type="synonym">Epeira ventricosa</name>
    <dbReference type="NCBI Taxonomy" id="182803"/>
    <lineage>
        <taxon>Eukaryota</taxon>
        <taxon>Metazoa</taxon>
        <taxon>Ecdysozoa</taxon>
        <taxon>Arthropoda</taxon>
        <taxon>Chelicerata</taxon>
        <taxon>Arachnida</taxon>
        <taxon>Araneae</taxon>
        <taxon>Araneomorphae</taxon>
        <taxon>Entelegynae</taxon>
        <taxon>Araneoidea</taxon>
        <taxon>Araneidae</taxon>
        <taxon>Araneus</taxon>
    </lineage>
</organism>
<proteinExistence type="predicted"/>
<protein>
    <submittedName>
        <fullName evidence="2">Uncharacterized protein</fullName>
    </submittedName>
</protein>
<dbReference type="EMBL" id="BGPR01022562">
    <property type="protein sequence ID" value="GBN88985.1"/>
    <property type="molecule type" value="Genomic_DNA"/>
</dbReference>
<keyword evidence="5" id="KW-1185">Reference proteome</keyword>
<reference evidence="2 5" key="1">
    <citation type="journal article" date="2019" name="Sci. Rep.">
        <title>Orb-weaving spider Araneus ventricosus genome elucidates the spidroin gene catalogue.</title>
        <authorList>
            <person name="Kono N."/>
            <person name="Nakamura H."/>
            <person name="Ohtoshi R."/>
            <person name="Moran D.A.P."/>
            <person name="Shinohara A."/>
            <person name="Yoshida Y."/>
            <person name="Fujiwara M."/>
            <person name="Mori M."/>
            <person name="Tomita M."/>
            <person name="Arakawa K."/>
        </authorList>
    </citation>
    <scope>NUCLEOTIDE SEQUENCE [LARGE SCALE GENOMIC DNA]</scope>
</reference>
<sequence>MNIIEPIWDALLRAVQKRSPPPRTVMDLWTVLPDSWCELPPCYLQTLSRSCLVVLQHFCVLVGTLHDIRAGVPVFLALQCNFK</sequence>
<dbReference type="EMBL" id="BGPR01009607">
    <property type="protein sequence ID" value="GBN41111.1"/>
    <property type="molecule type" value="Genomic_DNA"/>
</dbReference>
<dbReference type="EMBL" id="BGPR01022567">
    <property type="protein sequence ID" value="GBN88993.1"/>
    <property type="molecule type" value="Genomic_DNA"/>
</dbReference>
<comment type="caution">
    <text evidence="2">The sequence shown here is derived from an EMBL/GenBank/DDBJ whole genome shotgun (WGS) entry which is preliminary data.</text>
</comment>
<accession>A0A4Y2NP91</accession>
<evidence type="ECO:0000313" key="1">
    <source>
        <dbReference type="EMBL" id="GBN41092.1"/>
    </source>
</evidence>
<gene>
    <name evidence="1" type="ORF">AVEN_113180_1</name>
    <name evidence="2" type="ORF">AVEN_121626_1</name>
    <name evidence="4" type="ORF">AVEN_242454_1</name>
    <name evidence="3" type="ORF">AVEN_37281_1</name>
</gene>
<dbReference type="AlphaFoldDB" id="A0A4Y2NP91"/>
<dbReference type="EMBL" id="BGPR01009602">
    <property type="protein sequence ID" value="GBN41092.1"/>
    <property type="molecule type" value="Genomic_DNA"/>
</dbReference>
<name>A0A4Y2NP91_ARAVE</name>
<evidence type="ECO:0000313" key="4">
    <source>
        <dbReference type="EMBL" id="GBN88993.1"/>
    </source>
</evidence>
<evidence type="ECO:0000313" key="5">
    <source>
        <dbReference type="Proteomes" id="UP000499080"/>
    </source>
</evidence>
<dbReference type="OrthoDB" id="6467801at2759"/>
<evidence type="ECO:0000313" key="2">
    <source>
        <dbReference type="EMBL" id="GBN41111.1"/>
    </source>
</evidence>
<evidence type="ECO:0000313" key="3">
    <source>
        <dbReference type="EMBL" id="GBN88985.1"/>
    </source>
</evidence>
<dbReference type="Proteomes" id="UP000499080">
    <property type="component" value="Unassembled WGS sequence"/>
</dbReference>